<dbReference type="InterPro" id="IPR049326">
    <property type="entry name" value="Rhodopsin_dom_fungi"/>
</dbReference>
<organism evidence="9 10">
    <name type="scientific">Colletotrichum scovillei</name>
    <dbReference type="NCBI Taxonomy" id="1209932"/>
    <lineage>
        <taxon>Eukaryota</taxon>
        <taxon>Fungi</taxon>
        <taxon>Dikarya</taxon>
        <taxon>Ascomycota</taxon>
        <taxon>Pezizomycotina</taxon>
        <taxon>Sordariomycetes</taxon>
        <taxon>Hypocreomycetidae</taxon>
        <taxon>Glomerellales</taxon>
        <taxon>Glomerellaceae</taxon>
        <taxon>Colletotrichum</taxon>
        <taxon>Colletotrichum acutatum species complex</taxon>
    </lineage>
</organism>
<dbReference type="PANTHER" id="PTHR33048:SF47">
    <property type="entry name" value="INTEGRAL MEMBRANE PROTEIN-RELATED"/>
    <property type="match status" value="1"/>
</dbReference>
<feature type="region of interest" description="Disordered" evidence="6">
    <location>
        <begin position="439"/>
        <end position="495"/>
    </location>
</feature>
<evidence type="ECO:0000256" key="2">
    <source>
        <dbReference type="ARBA" id="ARBA00022692"/>
    </source>
</evidence>
<feature type="transmembrane region" description="Helical" evidence="7">
    <location>
        <begin position="290"/>
        <end position="315"/>
    </location>
</feature>
<evidence type="ECO:0000256" key="6">
    <source>
        <dbReference type="SAM" id="MobiDB-lite"/>
    </source>
</evidence>
<protein>
    <submittedName>
        <fullName evidence="9">Integral membrane protein</fullName>
    </submittedName>
</protein>
<feature type="compositionally biased region" description="Polar residues" evidence="6">
    <location>
        <begin position="455"/>
        <end position="472"/>
    </location>
</feature>
<sequence>MSAEMTQQFENCTTAGGNTACGCWGFDLRWANFPSDVREYNKDDRRPLIFDHRGRLVSSSWFFTNQLKLRHLRTSSGGLLNMAANVLVRNLNAIQETQQQASVSNIDHALDGQSRFGEIVAILAVGSVLSTAAVSLRVYTRVRMLRTFGLDDSVMVVAQMFLIGSAVAIGLESKWGLGFHSWVPPPEDYVPYMKVHPIAITSTPSLYSQQHQSFYTSIIVYNIATCLVKISILLQYRRIFAIDIMQKLTLWGLAFMISWTAMLSFLLPMMCLPVAAFWDSTIEGRCIDFLAIWYTMAGVNLVADFAIFSMPIPVINSLQLPRKQKRMLLVVFCLGFFTCIISALRIRTLRVAADTKDPYWDNVDAATWSFLEVAIGILAACLPTLRPIFVTLLPRLFNASSLQFRSSGRPSKYGNPYAQPSEGNNRASFMHGLGFHRPMSSTEGLNRQDGVEMSGQESETSAEYTVSVSTGAPESLDKMSRVKSKRDSVMDGQHIRGHIRTTTVVTQEVTFEKPSSSKSNPDQD</sequence>
<evidence type="ECO:0000313" key="9">
    <source>
        <dbReference type="EMBL" id="KAG7041679.1"/>
    </source>
</evidence>
<feature type="transmembrane region" description="Helical" evidence="7">
    <location>
        <begin position="327"/>
        <end position="346"/>
    </location>
</feature>
<evidence type="ECO:0000256" key="4">
    <source>
        <dbReference type="ARBA" id="ARBA00023136"/>
    </source>
</evidence>
<dbReference type="Proteomes" id="UP000699042">
    <property type="component" value="Unassembled WGS sequence"/>
</dbReference>
<feature type="transmembrane region" description="Helical" evidence="7">
    <location>
        <begin position="248"/>
        <end position="278"/>
    </location>
</feature>
<feature type="transmembrane region" description="Helical" evidence="7">
    <location>
        <begin position="119"/>
        <end position="140"/>
    </location>
</feature>
<keyword evidence="2 7" id="KW-0812">Transmembrane</keyword>
<feature type="transmembrane region" description="Helical" evidence="7">
    <location>
        <begin position="214"/>
        <end position="236"/>
    </location>
</feature>
<evidence type="ECO:0000256" key="5">
    <source>
        <dbReference type="ARBA" id="ARBA00038359"/>
    </source>
</evidence>
<feature type="domain" description="Rhodopsin" evidence="8">
    <location>
        <begin position="136"/>
        <end position="390"/>
    </location>
</feature>
<keyword evidence="4 7" id="KW-0472">Membrane</keyword>
<feature type="transmembrane region" description="Helical" evidence="7">
    <location>
        <begin position="152"/>
        <end position="171"/>
    </location>
</feature>
<comment type="subcellular location">
    <subcellularLocation>
        <location evidence="1">Membrane</location>
        <topology evidence="1">Multi-pass membrane protein</topology>
    </subcellularLocation>
</comment>
<proteinExistence type="inferred from homology"/>
<dbReference type="Pfam" id="PF20684">
    <property type="entry name" value="Fung_rhodopsin"/>
    <property type="match status" value="1"/>
</dbReference>
<gene>
    <name evidence="9" type="ORF">JMJ77_012198</name>
</gene>
<comment type="similarity">
    <text evidence="5">Belongs to the SAT4 family.</text>
</comment>
<feature type="compositionally biased region" description="Basic and acidic residues" evidence="6">
    <location>
        <begin position="475"/>
        <end position="489"/>
    </location>
</feature>
<reference evidence="9" key="1">
    <citation type="submission" date="2021-05" db="EMBL/GenBank/DDBJ databases">
        <title>Comparative genomics of three Colletotrichum scovillei strains and genetic complementation revealed genes involved fungal growth and virulence on chili pepper.</title>
        <authorList>
            <person name="Hsieh D.-K."/>
            <person name="Chuang S.-C."/>
            <person name="Chen C.-Y."/>
            <person name="Chao Y.-T."/>
            <person name="Lu M.-Y.J."/>
            <person name="Lee M.-H."/>
            <person name="Shih M.-C."/>
        </authorList>
    </citation>
    <scope>NUCLEOTIDE SEQUENCE</scope>
    <source>
        <strain evidence="9">Coll-153</strain>
    </source>
</reference>
<dbReference type="PANTHER" id="PTHR33048">
    <property type="entry name" value="PTH11-LIKE INTEGRAL MEMBRANE PROTEIN (AFU_ORTHOLOGUE AFUA_5G11245)"/>
    <property type="match status" value="1"/>
</dbReference>
<evidence type="ECO:0000256" key="3">
    <source>
        <dbReference type="ARBA" id="ARBA00022989"/>
    </source>
</evidence>
<dbReference type="AlphaFoldDB" id="A0A9P7U8Q1"/>
<name>A0A9P7U8Q1_9PEZI</name>
<evidence type="ECO:0000259" key="8">
    <source>
        <dbReference type="Pfam" id="PF20684"/>
    </source>
</evidence>
<evidence type="ECO:0000256" key="1">
    <source>
        <dbReference type="ARBA" id="ARBA00004141"/>
    </source>
</evidence>
<evidence type="ECO:0000313" key="10">
    <source>
        <dbReference type="Proteomes" id="UP000699042"/>
    </source>
</evidence>
<dbReference type="GO" id="GO:0016020">
    <property type="term" value="C:membrane"/>
    <property type="evidence" value="ECO:0007669"/>
    <property type="project" value="UniProtKB-SubCell"/>
</dbReference>
<dbReference type="EMBL" id="JAESDN010000014">
    <property type="protein sequence ID" value="KAG7041679.1"/>
    <property type="molecule type" value="Genomic_DNA"/>
</dbReference>
<comment type="caution">
    <text evidence="9">The sequence shown here is derived from an EMBL/GenBank/DDBJ whole genome shotgun (WGS) entry which is preliminary data.</text>
</comment>
<keyword evidence="3 7" id="KW-1133">Transmembrane helix</keyword>
<accession>A0A9P7U8Q1</accession>
<feature type="transmembrane region" description="Helical" evidence="7">
    <location>
        <begin position="366"/>
        <end position="385"/>
    </location>
</feature>
<evidence type="ECO:0000256" key="7">
    <source>
        <dbReference type="SAM" id="Phobius"/>
    </source>
</evidence>
<dbReference type="InterPro" id="IPR052337">
    <property type="entry name" value="SAT4-like"/>
</dbReference>
<keyword evidence="10" id="KW-1185">Reference proteome</keyword>